<proteinExistence type="predicted"/>
<reference evidence="4" key="1">
    <citation type="submission" date="2020-11" db="EMBL/GenBank/DDBJ databases">
        <authorList>
            <person name="Tran Van P."/>
        </authorList>
    </citation>
    <scope>NUCLEOTIDE SEQUENCE</scope>
</reference>
<dbReference type="GO" id="GO:0005634">
    <property type="term" value="C:nucleus"/>
    <property type="evidence" value="ECO:0007669"/>
    <property type="project" value="TreeGrafter"/>
</dbReference>
<protein>
    <recommendedName>
        <fullName evidence="6">WD repeat-containing protein 13</fullName>
    </recommendedName>
</protein>
<evidence type="ECO:0000313" key="5">
    <source>
        <dbReference type="Proteomes" id="UP000759131"/>
    </source>
</evidence>
<dbReference type="InterPro" id="IPR036322">
    <property type="entry name" value="WD40_repeat_dom_sf"/>
</dbReference>
<dbReference type="SUPFAM" id="SSF50978">
    <property type="entry name" value="WD40 repeat-like"/>
    <property type="match status" value="1"/>
</dbReference>
<evidence type="ECO:0000313" key="4">
    <source>
        <dbReference type="EMBL" id="CAD7628443.1"/>
    </source>
</evidence>
<dbReference type="InterPro" id="IPR001680">
    <property type="entry name" value="WD40_rpt"/>
</dbReference>
<dbReference type="EMBL" id="OC860288">
    <property type="protein sequence ID" value="CAD7628443.1"/>
    <property type="molecule type" value="Genomic_DNA"/>
</dbReference>
<keyword evidence="5" id="KW-1185">Reference proteome</keyword>
<dbReference type="InterPro" id="IPR051350">
    <property type="entry name" value="WD_repeat-ST_regulator"/>
</dbReference>
<dbReference type="EMBL" id="CAJPIZ010005713">
    <property type="protein sequence ID" value="CAG2108873.1"/>
    <property type="molecule type" value="Genomic_DNA"/>
</dbReference>
<dbReference type="PANTHER" id="PTHR22838:SF4">
    <property type="entry name" value="WD REPEAT-CONTAINING PROTEIN 13"/>
    <property type="match status" value="1"/>
</dbReference>
<dbReference type="AlphaFoldDB" id="A0A7R9KSC1"/>
<dbReference type="Gene3D" id="2.130.10.10">
    <property type="entry name" value="YVTN repeat-like/Quinoprotein amine dehydrogenase"/>
    <property type="match status" value="2"/>
</dbReference>
<evidence type="ECO:0000256" key="3">
    <source>
        <dbReference type="PROSITE-ProRule" id="PRU00221"/>
    </source>
</evidence>
<keyword evidence="1 3" id="KW-0853">WD repeat</keyword>
<dbReference type="PROSITE" id="PS50082">
    <property type="entry name" value="WD_REPEATS_2"/>
    <property type="match status" value="2"/>
</dbReference>
<evidence type="ECO:0000256" key="2">
    <source>
        <dbReference type="ARBA" id="ARBA00022737"/>
    </source>
</evidence>
<gene>
    <name evidence="4" type="ORF">OSB1V03_LOCUS8865</name>
</gene>
<dbReference type="GO" id="GO:1990841">
    <property type="term" value="F:promoter-specific chromatin binding"/>
    <property type="evidence" value="ECO:0007669"/>
    <property type="project" value="TreeGrafter"/>
</dbReference>
<keyword evidence="2" id="KW-0677">Repeat</keyword>
<dbReference type="PROSITE" id="PS50294">
    <property type="entry name" value="WD_REPEATS_REGION"/>
    <property type="match status" value="2"/>
</dbReference>
<dbReference type="InterPro" id="IPR015943">
    <property type="entry name" value="WD40/YVTN_repeat-like_dom_sf"/>
</dbReference>
<accession>A0A7R9KSC1</accession>
<dbReference type="Proteomes" id="UP000759131">
    <property type="component" value="Unassembled WGS sequence"/>
</dbReference>
<feature type="repeat" description="WD" evidence="3">
    <location>
        <begin position="439"/>
        <end position="475"/>
    </location>
</feature>
<dbReference type="PANTHER" id="PTHR22838">
    <property type="entry name" value="WD REPEAT PROTEIN 26-RELATED"/>
    <property type="match status" value="1"/>
</dbReference>
<name>A0A7R9KSC1_9ACAR</name>
<evidence type="ECO:0000256" key="1">
    <source>
        <dbReference type="ARBA" id="ARBA00022574"/>
    </source>
</evidence>
<dbReference type="SMART" id="SM00320">
    <property type="entry name" value="WD40"/>
    <property type="match status" value="5"/>
</dbReference>
<feature type="repeat" description="WD" evidence="3">
    <location>
        <begin position="196"/>
        <end position="237"/>
    </location>
</feature>
<organism evidence="4">
    <name type="scientific">Medioppia subpectinata</name>
    <dbReference type="NCBI Taxonomy" id="1979941"/>
    <lineage>
        <taxon>Eukaryota</taxon>
        <taxon>Metazoa</taxon>
        <taxon>Ecdysozoa</taxon>
        <taxon>Arthropoda</taxon>
        <taxon>Chelicerata</taxon>
        <taxon>Arachnida</taxon>
        <taxon>Acari</taxon>
        <taxon>Acariformes</taxon>
        <taxon>Sarcoptiformes</taxon>
        <taxon>Oribatida</taxon>
        <taxon>Brachypylina</taxon>
        <taxon>Oppioidea</taxon>
        <taxon>Oppiidae</taxon>
        <taxon>Medioppia</taxon>
    </lineage>
</organism>
<dbReference type="OrthoDB" id="1932312at2759"/>
<evidence type="ECO:0008006" key="6">
    <source>
        <dbReference type="Google" id="ProtNLM"/>
    </source>
</evidence>
<dbReference type="Pfam" id="PF00400">
    <property type="entry name" value="WD40"/>
    <property type="match status" value="3"/>
</dbReference>
<sequence>MNSNTNTNQYKCHIVWQQIIAIDVKYNVFRNPNIKILYIKRRNQILRERSKRELNSYRKQYLKLRSQLLSQKYGISCDQSGRNRYVRSNSNSRLASEDSMDSRSGRPLWSAIQSDPFYDRLIPNYGLDLSRHNVVNAFSENYSFSGMHHIFDQHKEAVTSIRFANDDKSLLCCSSMDSTLSICQLTPSPATILYVLRGHKAGVVDFEWSLSNDLIVSCSLDSTVKLWGAASGYCLRTIDDPYACPVMACVFHPYNNNMVVAANAKGCLQVLNVSTGIYTKRVAFDGDEHNSILCLCFDTTGHTLWVGDSKGFISSFIFEMRSCRLVLVNKVIVVAGCAITSISNRCVSGLVNSEPLLLVNSACNALLLFKVIPREANLEIIQSFSIKHQNKDLIIRSSFCPIISNREGVCVVTGCEDTCVYFFTVEENKYCKSKCVNKLQGHSAPVLDVCFNYDESLLASSDSKGNVIIWKRESY</sequence>